<protein>
    <submittedName>
        <fullName evidence="2">Uncharacterized protein</fullName>
    </submittedName>
</protein>
<dbReference type="AlphaFoldDB" id="A0A4Y3PP08"/>
<sequence>MSNSKKIIGSIVAGATLGVGIYGYMHLSKPEITEANSKSQYVNSVAELKEEPIIGAKMFKANDNYGSLSGTIVKTGEVENSITEVVIAQPDRYYVKFIPNSNDKDVYFEAVNDGKSVQIKEDKGQIVESNPFPTQSIRESQNLKENKKDDNEVKLNLNGTFLPIGNVNEMLHPEMYVQSVFRRGDMNVLGEEKYLERDVTVIEISNAQLKIGDRQKFWIDNKTGIVLKTVLYDDDDEVQSQYFESIEFNNKKNTGTFKLFK</sequence>
<evidence type="ECO:0000256" key="1">
    <source>
        <dbReference type="SAM" id="Phobius"/>
    </source>
</evidence>
<accession>A0A4Y3PP08</accession>
<feature type="transmembrane region" description="Helical" evidence="1">
    <location>
        <begin position="7"/>
        <end position="25"/>
    </location>
</feature>
<dbReference type="Proteomes" id="UP000316882">
    <property type="component" value="Unassembled WGS sequence"/>
</dbReference>
<proteinExistence type="predicted"/>
<evidence type="ECO:0000313" key="2">
    <source>
        <dbReference type="EMBL" id="GEB35084.1"/>
    </source>
</evidence>
<dbReference type="RefSeq" id="WP_122963831.1">
    <property type="nucleotide sequence ID" value="NZ_BJMH01000033.1"/>
</dbReference>
<keyword evidence="1" id="KW-1133">Transmembrane helix</keyword>
<gene>
    <name evidence="2" type="ORF">BPA01_46640</name>
</gene>
<comment type="caution">
    <text evidence="2">The sequence shown here is derived from an EMBL/GenBank/DDBJ whole genome shotgun (WGS) entry which is preliminary data.</text>
</comment>
<keyword evidence="3" id="KW-1185">Reference proteome</keyword>
<dbReference type="EMBL" id="BJMH01000033">
    <property type="protein sequence ID" value="GEB35084.1"/>
    <property type="molecule type" value="Genomic_DNA"/>
</dbReference>
<evidence type="ECO:0000313" key="3">
    <source>
        <dbReference type="Proteomes" id="UP000316882"/>
    </source>
</evidence>
<keyword evidence="1" id="KW-0812">Transmembrane</keyword>
<organism evidence="2 3">
    <name type="scientific">Brevibacillus parabrevis</name>
    <dbReference type="NCBI Taxonomy" id="54914"/>
    <lineage>
        <taxon>Bacteria</taxon>
        <taxon>Bacillati</taxon>
        <taxon>Bacillota</taxon>
        <taxon>Bacilli</taxon>
        <taxon>Bacillales</taxon>
        <taxon>Paenibacillaceae</taxon>
        <taxon>Brevibacillus</taxon>
    </lineage>
</organism>
<reference evidence="2 3" key="1">
    <citation type="submission" date="2019-06" db="EMBL/GenBank/DDBJ databases">
        <title>Whole genome shotgun sequence of Brevibacillus parabrevis NBRC 12334.</title>
        <authorList>
            <person name="Hosoyama A."/>
            <person name="Uohara A."/>
            <person name="Ohji S."/>
            <person name="Ichikawa N."/>
        </authorList>
    </citation>
    <scope>NUCLEOTIDE SEQUENCE [LARGE SCALE GENOMIC DNA]</scope>
    <source>
        <strain evidence="2 3">NBRC 12334</strain>
    </source>
</reference>
<name>A0A4Y3PP08_BREPA</name>
<dbReference type="Gene3D" id="2.50.20.10">
    <property type="entry name" value="Lipoprotein localisation LolA/LolB/LppX"/>
    <property type="match status" value="1"/>
</dbReference>
<keyword evidence="1" id="KW-0472">Membrane</keyword>